<reference evidence="1" key="1">
    <citation type="submission" date="2022-03" db="EMBL/GenBank/DDBJ databases">
        <authorList>
            <person name="Lindestad O."/>
        </authorList>
    </citation>
    <scope>NUCLEOTIDE SEQUENCE</scope>
</reference>
<protein>
    <submittedName>
        <fullName evidence="1">Jg4528 protein</fullName>
    </submittedName>
</protein>
<keyword evidence="2" id="KW-1185">Reference proteome</keyword>
<comment type="caution">
    <text evidence="1">The sequence shown here is derived from an EMBL/GenBank/DDBJ whole genome shotgun (WGS) entry which is preliminary data.</text>
</comment>
<organism evidence="1 2">
    <name type="scientific">Pararge aegeria aegeria</name>
    <dbReference type="NCBI Taxonomy" id="348720"/>
    <lineage>
        <taxon>Eukaryota</taxon>
        <taxon>Metazoa</taxon>
        <taxon>Ecdysozoa</taxon>
        <taxon>Arthropoda</taxon>
        <taxon>Hexapoda</taxon>
        <taxon>Insecta</taxon>
        <taxon>Pterygota</taxon>
        <taxon>Neoptera</taxon>
        <taxon>Endopterygota</taxon>
        <taxon>Lepidoptera</taxon>
        <taxon>Glossata</taxon>
        <taxon>Ditrysia</taxon>
        <taxon>Papilionoidea</taxon>
        <taxon>Nymphalidae</taxon>
        <taxon>Satyrinae</taxon>
        <taxon>Satyrini</taxon>
        <taxon>Parargina</taxon>
        <taxon>Pararge</taxon>
    </lineage>
</organism>
<evidence type="ECO:0000313" key="2">
    <source>
        <dbReference type="Proteomes" id="UP000838756"/>
    </source>
</evidence>
<proteinExistence type="predicted"/>
<dbReference type="Proteomes" id="UP000838756">
    <property type="component" value="Unassembled WGS sequence"/>
</dbReference>
<dbReference type="AlphaFoldDB" id="A0A8S4QDY0"/>
<accession>A0A8S4QDY0</accession>
<gene>
    <name evidence="1" type="primary">jg4528</name>
    <name evidence="1" type="ORF">PAEG_LOCUS835</name>
</gene>
<name>A0A8S4QDY0_9NEOP</name>
<dbReference type="EMBL" id="CAKXAJ010002701">
    <property type="protein sequence ID" value="CAH2208219.1"/>
    <property type="molecule type" value="Genomic_DNA"/>
</dbReference>
<evidence type="ECO:0000313" key="1">
    <source>
        <dbReference type="EMBL" id="CAH2208219.1"/>
    </source>
</evidence>
<feature type="non-terminal residue" evidence="1">
    <location>
        <position position="19"/>
    </location>
</feature>
<sequence>METTFVFLYLTCFEDLPNT</sequence>